<evidence type="ECO:0000313" key="5">
    <source>
        <dbReference type="Proteomes" id="UP000238949"/>
    </source>
</evidence>
<dbReference type="GO" id="GO:0016783">
    <property type="term" value="F:sulfurtransferase activity"/>
    <property type="evidence" value="ECO:0007669"/>
    <property type="project" value="InterPro"/>
</dbReference>
<keyword evidence="4" id="KW-0808">Transferase</keyword>
<dbReference type="InterPro" id="IPR016193">
    <property type="entry name" value="Cytidine_deaminase-like"/>
</dbReference>
<comment type="caution">
    <text evidence="4">The sequence shown here is derived from an EMBL/GenBank/DDBJ whole genome shotgun (WGS) entry which is preliminary data.</text>
</comment>
<comment type="caution">
    <text evidence="3">Lacks conserved residue(s) required for the propagation of feature annotation.</text>
</comment>
<feature type="active site" description="Cysteine persulfide intermediate" evidence="3">
    <location>
        <position position="111"/>
    </location>
</feature>
<evidence type="ECO:0000313" key="4">
    <source>
        <dbReference type="EMBL" id="PRO74472.1"/>
    </source>
</evidence>
<dbReference type="OrthoDB" id="3197277at2"/>
<keyword evidence="1 3" id="KW-0963">Cytoplasm</keyword>
<dbReference type="Gene3D" id="3.10.20.10">
    <property type="match status" value="1"/>
</dbReference>
<comment type="subcellular location">
    <subcellularLocation>
        <location evidence="3">Cytoplasm</location>
    </subcellularLocation>
</comment>
<dbReference type="PANTHER" id="PTHR30592:SF1">
    <property type="entry name" value="SULFUR CARRIER PROTEIN FDHD"/>
    <property type="match status" value="1"/>
</dbReference>
<dbReference type="SUPFAM" id="SSF53927">
    <property type="entry name" value="Cytidine deaminase-like"/>
    <property type="match status" value="1"/>
</dbReference>
<dbReference type="AlphaFoldDB" id="A0A2S9VDC6"/>
<protein>
    <recommendedName>
        <fullName evidence="3">Sulfur carrier protein FdhD</fullName>
    </recommendedName>
</protein>
<dbReference type="Proteomes" id="UP000238949">
    <property type="component" value="Unassembled WGS sequence"/>
</dbReference>
<dbReference type="HAMAP" id="MF_00187">
    <property type="entry name" value="FdhD"/>
    <property type="match status" value="1"/>
</dbReference>
<keyword evidence="5" id="KW-1185">Reference proteome</keyword>
<dbReference type="GO" id="GO:0097163">
    <property type="term" value="F:sulfur carrier activity"/>
    <property type="evidence" value="ECO:0007669"/>
    <property type="project" value="UniProtKB-UniRule"/>
</dbReference>
<gene>
    <name evidence="3" type="primary">fdhD</name>
    <name evidence="4" type="ORF">C6Y40_06175</name>
</gene>
<accession>A0A2S9VDC6</accession>
<dbReference type="PANTHER" id="PTHR30592">
    <property type="entry name" value="FORMATE DEHYDROGENASE"/>
    <property type="match status" value="1"/>
</dbReference>
<comment type="similarity">
    <text evidence="3">Belongs to the FdhD family.</text>
</comment>
<sequence length="268" mass="29159">MADRAKTAEVYRYQTVSAQKLEEESALPAECALAISYNDISYAVMMVSPDDVKDFVVGFSLTQGIIDSPGQLRSISVTFEGEQGVADVQLSPRAQWQLKSYQRRLAGSSGCGICGTDALKSALPELAKLPGALLPEVYAFTNLRHRIREYQQALYSGGAQHAAFYVTNEGRITLCREDIGRHNAMDKLIGALALSDTALTNGFMVLTSRCGLELVQKAIRVGLPTLVTLSAPTTMAVEWAKRYQLNLIHLPHHSAPRVYHSSVDGNAG</sequence>
<evidence type="ECO:0000256" key="3">
    <source>
        <dbReference type="HAMAP-Rule" id="MF_00187"/>
    </source>
</evidence>
<name>A0A2S9VDC6_9ALTE</name>
<evidence type="ECO:0000256" key="1">
    <source>
        <dbReference type="ARBA" id="ARBA00022490"/>
    </source>
</evidence>
<dbReference type="InterPro" id="IPR003786">
    <property type="entry name" value="FdhD"/>
</dbReference>
<reference evidence="5" key="1">
    <citation type="journal article" date="2020" name="Int. J. Syst. Evol. Microbiol.">
        <title>Alteromonas alba sp. nov., a marine bacterium isolated from the seawater of the West Pacific Ocean.</title>
        <authorList>
            <person name="Sun C."/>
            <person name="Wu Y.-H."/>
            <person name="Xamxidin M."/>
            <person name="Cheng H."/>
            <person name="Xu X.-W."/>
        </authorList>
    </citation>
    <scope>NUCLEOTIDE SEQUENCE [LARGE SCALE GENOMIC DNA]</scope>
    <source>
        <strain evidence="5">190</strain>
    </source>
</reference>
<dbReference type="Pfam" id="PF02634">
    <property type="entry name" value="FdhD-NarQ"/>
    <property type="match status" value="1"/>
</dbReference>
<dbReference type="Gene3D" id="3.40.140.10">
    <property type="entry name" value="Cytidine Deaminase, domain 2"/>
    <property type="match status" value="1"/>
</dbReference>
<evidence type="ECO:0000256" key="2">
    <source>
        <dbReference type="ARBA" id="ARBA00023150"/>
    </source>
</evidence>
<organism evidence="4 5">
    <name type="scientific">Alteromonas alba</name>
    <dbReference type="NCBI Taxonomy" id="2079529"/>
    <lineage>
        <taxon>Bacteria</taxon>
        <taxon>Pseudomonadati</taxon>
        <taxon>Pseudomonadota</taxon>
        <taxon>Gammaproteobacteria</taxon>
        <taxon>Alteromonadales</taxon>
        <taxon>Alteromonadaceae</taxon>
        <taxon>Alteromonas/Salinimonas group</taxon>
        <taxon>Alteromonas</taxon>
    </lineage>
</organism>
<dbReference type="GO" id="GO:0006777">
    <property type="term" value="P:Mo-molybdopterin cofactor biosynthetic process"/>
    <property type="evidence" value="ECO:0007669"/>
    <property type="project" value="UniProtKB-UniRule"/>
</dbReference>
<dbReference type="GO" id="GO:0005737">
    <property type="term" value="C:cytoplasm"/>
    <property type="evidence" value="ECO:0007669"/>
    <property type="project" value="UniProtKB-SubCell"/>
</dbReference>
<keyword evidence="2 3" id="KW-0501">Molybdenum cofactor biosynthesis</keyword>
<dbReference type="PIRSF" id="PIRSF015626">
    <property type="entry name" value="FdhD"/>
    <property type="match status" value="1"/>
</dbReference>
<dbReference type="EMBL" id="PVNP01000050">
    <property type="protein sequence ID" value="PRO74472.1"/>
    <property type="molecule type" value="Genomic_DNA"/>
</dbReference>
<proteinExistence type="inferred from homology"/>
<dbReference type="RefSeq" id="WP_105933845.1">
    <property type="nucleotide sequence ID" value="NZ_PVNP01000050.1"/>
</dbReference>
<comment type="function">
    <text evidence="3">Required for formate dehydrogenase (FDH) activity. Acts as a sulfur carrier protein that transfers sulfur from IscS to the molybdenum cofactor prior to its insertion into FDH.</text>
</comment>